<proteinExistence type="predicted"/>
<name>A0A6S6T286_9BACT</name>
<dbReference type="EMBL" id="CACVAX010000038">
    <property type="protein sequence ID" value="CAA6812424.1"/>
    <property type="molecule type" value="Genomic_DNA"/>
</dbReference>
<reference evidence="1" key="1">
    <citation type="submission" date="2020-01" db="EMBL/GenBank/DDBJ databases">
        <authorList>
            <person name="Meier V. D."/>
            <person name="Meier V D."/>
        </authorList>
    </citation>
    <scope>NUCLEOTIDE SEQUENCE</scope>
    <source>
        <strain evidence="1">HLG_WM_MAG_04</strain>
    </source>
</reference>
<dbReference type="AlphaFoldDB" id="A0A6S6T286"/>
<protein>
    <submittedName>
        <fullName evidence="1">Uncharacterized protein</fullName>
    </submittedName>
</protein>
<accession>A0A6S6T286</accession>
<sequence length="146" mass="16341">MSGCVTNAIPIKIATVKPEEGGNPEVNLNLCLKETHQARIKCLDRFFPMGPNIFIVPTDGKRILLAGRGESIERTEIILKKTDEIILLNIDTRNVKIPLSINIATAKPSQKGNSLVFTIPVQEIKEKIILRDQEGNIVLQYRVIRE</sequence>
<organism evidence="1">
    <name type="scientific">uncultured Sulfurovum sp</name>
    <dbReference type="NCBI Taxonomy" id="269237"/>
    <lineage>
        <taxon>Bacteria</taxon>
        <taxon>Pseudomonadati</taxon>
        <taxon>Campylobacterota</taxon>
        <taxon>Epsilonproteobacteria</taxon>
        <taxon>Campylobacterales</taxon>
        <taxon>Sulfurovaceae</taxon>
        <taxon>Sulfurovum</taxon>
        <taxon>environmental samples</taxon>
    </lineage>
</organism>
<gene>
    <name evidence="1" type="ORF">HELGO_WM5851</name>
</gene>
<evidence type="ECO:0000313" key="1">
    <source>
        <dbReference type="EMBL" id="CAA6812424.1"/>
    </source>
</evidence>